<accession>A0A0A9F1N7</accession>
<reference evidence="2" key="1">
    <citation type="submission" date="2014-09" db="EMBL/GenBank/DDBJ databases">
        <authorList>
            <person name="Magalhaes I.L.F."/>
            <person name="Oliveira U."/>
            <person name="Santos F.R."/>
            <person name="Vidigal T.H.D.A."/>
            <person name="Brescovit A.D."/>
            <person name="Santos A.J."/>
        </authorList>
    </citation>
    <scope>NUCLEOTIDE SEQUENCE</scope>
    <source>
        <tissue evidence="2">Shoot tissue taken approximately 20 cm above the soil surface</tissue>
    </source>
</reference>
<keyword evidence="1" id="KW-0472">Membrane</keyword>
<keyword evidence="1" id="KW-0812">Transmembrane</keyword>
<keyword evidence="1" id="KW-1133">Transmembrane helix</keyword>
<evidence type="ECO:0000256" key="1">
    <source>
        <dbReference type="SAM" id="Phobius"/>
    </source>
</evidence>
<organism evidence="2">
    <name type="scientific">Arundo donax</name>
    <name type="common">Giant reed</name>
    <name type="synonym">Donax arundinaceus</name>
    <dbReference type="NCBI Taxonomy" id="35708"/>
    <lineage>
        <taxon>Eukaryota</taxon>
        <taxon>Viridiplantae</taxon>
        <taxon>Streptophyta</taxon>
        <taxon>Embryophyta</taxon>
        <taxon>Tracheophyta</taxon>
        <taxon>Spermatophyta</taxon>
        <taxon>Magnoliopsida</taxon>
        <taxon>Liliopsida</taxon>
        <taxon>Poales</taxon>
        <taxon>Poaceae</taxon>
        <taxon>PACMAD clade</taxon>
        <taxon>Arundinoideae</taxon>
        <taxon>Arundineae</taxon>
        <taxon>Arundo</taxon>
    </lineage>
</organism>
<dbReference type="EMBL" id="GBRH01195698">
    <property type="protein sequence ID" value="JAE02198.1"/>
    <property type="molecule type" value="Transcribed_RNA"/>
</dbReference>
<feature type="transmembrane region" description="Helical" evidence="1">
    <location>
        <begin position="49"/>
        <end position="70"/>
    </location>
</feature>
<evidence type="ECO:0000313" key="2">
    <source>
        <dbReference type="EMBL" id="JAE02198.1"/>
    </source>
</evidence>
<protein>
    <submittedName>
        <fullName evidence="2">Uncharacterized protein</fullName>
    </submittedName>
</protein>
<proteinExistence type="predicted"/>
<name>A0A0A9F1N7_ARUDO</name>
<sequence>MKPSSVFYVAKDSSGSILLAILQVPGGQCLDTMSLSISLFLFHLVLRPILNNVLCFMPSFHLFLSSFPLLSNVCHRMRV</sequence>
<dbReference type="AlphaFoldDB" id="A0A0A9F1N7"/>
<reference evidence="2" key="2">
    <citation type="journal article" date="2015" name="Data Brief">
        <title>Shoot transcriptome of the giant reed, Arundo donax.</title>
        <authorList>
            <person name="Barrero R.A."/>
            <person name="Guerrero F.D."/>
            <person name="Moolhuijzen P."/>
            <person name="Goolsby J.A."/>
            <person name="Tidwell J."/>
            <person name="Bellgard S.E."/>
            <person name="Bellgard M.I."/>
        </authorList>
    </citation>
    <scope>NUCLEOTIDE SEQUENCE</scope>
    <source>
        <tissue evidence="2">Shoot tissue taken approximately 20 cm above the soil surface</tissue>
    </source>
</reference>